<comment type="similarity">
    <text evidence="10">Belongs to the ZapG family.</text>
</comment>
<accession>A0ABU4RUK8</accession>
<evidence type="ECO:0000256" key="11">
    <source>
        <dbReference type="ARBA" id="ARBA00035703"/>
    </source>
</evidence>
<evidence type="ECO:0000256" key="3">
    <source>
        <dbReference type="ARBA" id="ARBA00022519"/>
    </source>
</evidence>
<reference evidence="15 16" key="1">
    <citation type="submission" date="2023-11" db="EMBL/GenBank/DDBJ databases">
        <title>Gilvimarinus fulvus sp. nov., isolated from the surface of Kelp.</title>
        <authorList>
            <person name="Sun Y.Y."/>
            <person name="Gong Y."/>
            <person name="Du Z.J."/>
        </authorList>
    </citation>
    <scope>NUCLEOTIDE SEQUENCE [LARGE SCALE GENOMIC DNA]</scope>
    <source>
        <strain evidence="15 16">SDUM040013</strain>
    </source>
</reference>
<dbReference type="PANTHER" id="PTHR39579:SF1">
    <property type="entry name" value="INNER MEMBRANE PROTEIN YHCB"/>
    <property type="match status" value="1"/>
</dbReference>
<evidence type="ECO:0000256" key="2">
    <source>
        <dbReference type="ARBA" id="ARBA00022475"/>
    </source>
</evidence>
<keyword evidence="5 14" id="KW-0812">Transmembrane</keyword>
<evidence type="ECO:0000256" key="1">
    <source>
        <dbReference type="ARBA" id="ARBA00004377"/>
    </source>
</evidence>
<evidence type="ECO:0000256" key="12">
    <source>
        <dbReference type="ARBA" id="ARBA00035727"/>
    </source>
</evidence>
<evidence type="ECO:0000256" key="7">
    <source>
        <dbReference type="ARBA" id="ARBA00022989"/>
    </source>
</evidence>
<dbReference type="Proteomes" id="UP001273505">
    <property type="component" value="Unassembled WGS sequence"/>
</dbReference>
<protein>
    <recommendedName>
        <fullName evidence="11">Z-ring associated protein G</fullName>
    </recommendedName>
    <alternativeName>
        <fullName evidence="12">Cell division protein ZapG</fullName>
    </alternativeName>
</protein>
<evidence type="ECO:0000256" key="10">
    <source>
        <dbReference type="ARBA" id="ARBA00035657"/>
    </source>
</evidence>
<feature type="compositionally biased region" description="Basic and acidic residues" evidence="13">
    <location>
        <begin position="111"/>
        <end position="126"/>
    </location>
</feature>
<evidence type="ECO:0000313" key="16">
    <source>
        <dbReference type="Proteomes" id="UP001273505"/>
    </source>
</evidence>
<evidence type="ECO:0000256" key="5">
    <source>
        <dbReference type="ARBA" id="ARBA00022692"/>
    </source>
</evidence>
<evidence type="ECO:0000256" key="4">
    <source>
        <dbReference type="ARBA" id="ARBA00022618"/>
    </source>
</evidence>
<feature type="region of interest" description="Disordered" evidence="13">
    <location>
        <begin position="105"/>
        <end position="138"/>
    </location>
</feature>
<evidence type="ECO:0000256" key="8">
    <source>
        <dbReference type="ARBA" id="ARBA00023136"/>
    </source>
</evidence>
<dbReference type="Pfam" id="PF06295">
    <property type="entry name" value="ZapG-like"/>
    <property type="match status" value="1"/>
</dbReference>
<organism evidence="15 16">
    <name type="scientific">Gilvimarinus gilvus</name>
    <dbReference type="NCBI Taxonomy" id="3058038"/>
    <lineage>
        <taxon>Bacteria</taxon>
        <taxon>Pseudomonadati</taxon>
        <taxon>Pseudomonadota</taxon>
        <taxon>Gammaproteobacteria</taxon>
        <taxon>Cellvibrionales</taxon>
        <taxon>Cellvibrionaceae</taxon>
        <taxon>Gilvimarinus</taxon>
    </lineage>
</organism>
<evidence type="ECO:0000256" key="6">
    <source>
        <dbReference type="ARBA" id="ARBA00022960"/>
    </source>
</evidence>
<dbReference type="PANTHER" id="PTHR39579">
    <property type="entry name" value="INNER MEMBRANE PROTEIN YHCB"/>
    <property type="match status" value="1"/>
</dbReference>
<gene>
    <name evidence="15" type="ORF">SCD92_00855</name>
</gene>
<keyword evidence="2" id="KW-1003">Cell membrane</keyword>
<keyword evidence="7 14" id="KW-1133">Transmembrane helix</keyword>
<feature type="transmembrane region" description="Helical" evidence="14">
    <location>
        <begin position="6"/>
        <end position="25"/>
    </location>
</feature>
<proteinExistence type="inferred from homology"/>
<sequence length="161" mass="17871">MYSLTTIIVTALVAAFIGCVTGYVLSRKSSNGNRPNDLQKRLQEAEEALDHYQHDVTEHFARTTELVNSLNESYRDMHEHLASSALKLSTPEISRQLLEEAQHHLPGNKGHNLEHTHVEAPRDWAPKRAGSKGTLSEEYGLDEAEKLARAAAEDAAVDDSK</sequence>
<comment type="subcellular location">
    <subcellularLocation>
        <location evidence="1">Cell inner membrane</location>
        <topology evidence="1">Single-pass membrane protein</topology>
    </subcellularLocation>
</comment>
<evidence type="ECO:0000256" key="13">
    <source>
        <dbReference type="SAM" id="MobiDB-lite"/>
    </source>
</evidence>
<keyword evidence="16" id="KW-1185">Reference proteome</keyword>
<keyword evidence="6" id="KW-0133">Cell shape</keyword>
<keyword evidence="3" id="KW-0997">Cell inner membrane</keyword>
<keyword evidence="9" id="KW-0131">Cell cycle</keyword>
<dbReference type="RefSeq" id="WP_302724483.1">
    <property type="nucleotide sequence ID" value="NZ_JAULRU010000797.1"/>
</dbReference>
<evidence type="ECO:0000256" key="9">
    <source>
        <dbReference type="ARBA" id="ARBA00023306"/>
    </source>
</evidence>
<name>A0ABU4RUK8_9GAMM</name>
<keyword evidence="8 14" id="KW-0472">Membrane</keyword>
<keyword evidence="4" id="KW-0132">Cell division</keyword>
<comment type="caution">
    <text evidence="15">The sequence shown here is derived from an EMBL/GenBank/DDBJ whole genome shotgun (WGS) entry which is preliminary data.</text>
</comment>
<evidence type="ECO:0000313" key="15">
    <source>
        <dbReference type="EMBL" id="MDX6847886.1"/>
    </source>
</evidence>
<dbReference type="InterPro" id="IPR009386">
    <property type="entry name" value="ZapG-like"/>
</dbReference>
<evidence type="ECO:0000256" key="14">
    <source>
        <dbReference type="SAM" id="Phobius"/>
    </source>
</evidence>
<dbReference type="EMBL" id="JAXAFO010000001">
    <property type="protein sequence ID" value="MDX6847886.1"/>
    <property type="molecule type" value="Genomic_DNA"/>
</dbReference>